<feature type="region of interest" description="Disordered" evidence="1">
    <location>
        <begin position="126"/>
        <end position="224"/>
    </location>
</feature>
<feature type="compositionally biased region" description="Basic and acidic residues" evidence="1">
    <location>
        <begin position="182"/>
        <end position="198"/>
    </location>
</feature>
<comment type="caution">
    <text evidence="2">The sequence shown here is derived from an EMBL/GenBank/DDBJ whole genome shotgun (WGS) entry which is preliminary data.</text>
</comment>
<reference evidence="2" key="1">
    <citation type="submission" date="2021-03" db="EMBL/GenBank/DDBJ databases">
        <title>Revisited historic fungal species revealed as producer of novel bioactive compounds through whole genome sequencing and comparative genomics.</title>
        <authorList>
            <person name="Vignolle G.A."/>
            <person name="Hochenegger N."/>
            <person name="Mach R.L."/>
            <person name="Mach-Aigner A.R."/>
            <person name="Javad Rahimi M."/>
            <person name="Salim K.A."/>
            <person name="Chan C.M."/>
            <person name="Lim L.B.L."/>
            <person name="Cai F."/>
            <person name="Druzhinina I.S."/>
            <person name="U'Ren J.M."/>
            <person name="Derntl C."/>
        </authorList>
    </citation>
    <scope>NUCLEOTIDE SEQUENCE</scope>
    <source>
        <strain evidence="2">TUCIM 5799</strain>
    </source>
</reference>
<dbReference type="AlphaFoldDB" id="A0A9P9WCA3"/>
<protein>
    <submittedName>
        <fullName evidence="2">Uncharacterized protein</fullName>
    </submittedName>
</protein>
<evidence type="ECO:0000256" key="1">
    <source>
        <dbReference type="SAM" id="MobiDB-lite"/>
    </source>
</evidence>
<dbReference type="EMBL" id="JAFIMR010000044">
    <property type="protein sequence ID" value="KAI1856427.1"/>
    <property type="molecule type" value="Genomic_DNA"/>
</dbReference>
<keyword evidence="3" id="KW-1185">Reference proteome</keyword>
<feature type="compositionally biased region" description="Polar residues" evidence="1">
    <location>
        <begin position="460"/>
        <end position="478"/>
    </location>
</feature>
<feature type="region of interest" description="Disordered" evidence="1">
    <location>
        <begin position="439"/>
        <end position="478"/>
    </location>
</feature>
<accession>A0A9P9WCA3</accession>
<gene>
    <name evidence="2" type="ORF">JX265_011674</name>
</gene>
<sequence length="478" mass="52808">MGSHAPGRDYTLPNEREIERRFMLDWTERVVQHHLSSLRVLQERVQRFVEAHNDSIAQRYPQFQDRCRGFSSLGSEMFDNCYGILRTRLGQLAVPSPLIAPVVQFLTPSLLVEGVAELRARVPTPGLESLPVQAPPSSETLTQPGALHAEGNANDTDALDGDSSDDDTSDDPGSDSADSTYEPDHETPIVSKLKDQRANKRHVSPNAPISHPSKRRKSTQGPHVDAMMQTDCTIRLDQCEEGEAIFRVAYHPNTFFVLRCQNHDCPERIAKLNPFDKSLAFEHFNKLHPNGKSRGEAEIAMENSLRITGLNRVKTDELKRSAFKCRLRTKPLEDIPGDLVMQPKPPRTVLMTQALTKPRTLSPGNPSVTSLPLVTDQPSRLTMDAYDLPNSGEKSHYKCGNSAQPHREGLPASVTSDQNLNKILATGISAFGDFGGREDGSGEILPGRIIPSIEEPEFNSPDSYATSPTVRTPSVSPI</sequence>
<evidence type="ECO:0000313" key="3">
    <source>
        <dbReference type="Proteomes" id="UP000829685"/>
    </source>
</evidence>
<organism evidence="2 3">
    <name type="scientific">Neoarthrinium moseri</name>
    <dbReference type="NCBI Taxonomy" id="1658444"/>
    <lineage>
        <taxon>Eukaryota</taxon>
        <taxon>Fungi</taxon>
        <taxon>Dikarya</taxon>
        <taxon>Ascomycota</taxon>
        <taxon>Pezizomycotina</taxon>
        <taxon>Sordariomycetes</taxon>
        <taxon>Xylariomycetidae</taxon>
        <taxon>Amphisphaeriales</taxon>
        <taxon>Apiosporaceae</taxon>
        <taxon>Neoarthrinium</taxon>
    </lineage>
</organism>
<evidence type="ECO:0000313" key="2">
    <source>
        <dbReference type="EMBL" id="KAI1856427.1"/>
    </source>
</evidence>
<name>A0A9P9WCA3_9PEZI</name>
<proteinExistence type="predicted"/>
<feature type="compositionally biased region" description="Acidic residues" evidence="1">
    <location>
        <begin position="157"/>
        <end position="173"/>
    </location>
</feature>
<dbReference type="Proteomes" id="UP000829685">
    <property type="component" value="Unassembled WGS sequence"/>
</dbReference>